<dbReference type="SUPFAM" id="SSF48179">
    <property type="entry name" value="6-phosphogluconate dehydrogenase C-terminal domain-like"/>
    <property type="match status" value="1"/>
</dbReference>
<feature type="non-terminal residue" evidence="3">
    <location>
        <position position="1"/>
    </location>
</feature>
<dbReference type="InterPro" id="IPR013118">
    <property type="entry name" value="Mannitol_DH_C"/>
</dbReference>
<evidence type="ECO:0000313" key="4">
    <source>
        <dbReference type="Proteomes" id="UP000214596"/>
    </source>
</evidence>
<dbReference type="InterPro" id="IPR008927">
    <property type="entry name" value="6-PGluconate_DH-like_C_sf"/>
</dbReference>
<protein>
    <submittedName>
        <fullName evidence="3">Mannitol-1-phosphate 5-dehydrogenase</fullName>
    </submittedName>
</protein>
<keyword evidence="1" id="KW-0560">Oxidoreductase</keyword>
<dbReference type="Pfam" id="PF08125">
    <property type="entry name" value="Mannitol_dh_C"/>
    <property type="match status" value="1"/>
</dbReference>
<dbReference type="EMBL" id="NIXT01003761">
    <property type="protein sequence ID" value="OXE28984.1"/>
    <property type="molecule type" value="Genomic_DNA"/>
</dbReference>
<gene>
    <name evidence="3" type="ORF">CA163_31025</name>
</gene>
<sequence>TIREAIEDPNIHAEVKQAMQESGEVLIRRYGFDHDMHNAYIEKILGRFANPYLVDEVDRVGRQPIRKLGANDRLVKPLLGTIEYGTENQTLLKGIAAA</sequence>
<accession>A0A227J3K0</accession>
<evidence type="ECO:0000256" key="1">
    <source>
        <dbReference type="ARBA" id="ARBA00023002"/>
    </source>
</evidence>
<dbReference type="AlphaFoldDB" id="A0A227J3K0"/>
<evidence type="ECO:0000313" key="3">
    <source>
        <dbReference type="EMBL" id="OXE28984.1"/>
    </source>
</evidence>
<reference evidence="3 4" key="1">
    <citation type="journal article" date="2017" name="Appl. Environ. Microbiol.">
        <title>Parallel evolution of two clades of a major Atlantic endemic Vibrio parahaemolyticus pathogen lineage by independent acquisition of related pathogenicity islands.</title>
        <authorList>
            <person name="Xu F."/>
            <person name="Gonzalez-Escalona N."/>
            <person name="Drees K.P."/>
            <person name="Sebra R.P."/>
            <person name="Cooper V.S."/>
            <person name="Jones S.H."/>
            <person name="Whistler C.A."/>
        </authorList>
    </citation>
    <scope>NUCLEOTIDE SEQUENCE [LARGE SCALE GENOMIC DNA]</scope>
    <source>
        <strain evidence="3 4">MAVP-3</strain>
    </source>
</reference>
<dbReference type="Gene3D" id="1.10.1040.10">
    <property type="entry name" value="N-(1-d-carboxylethyl)-l-norvaline Dehydrogenase, domain 2"/>
    <property type="match status" value="1"/>
</dbReference>
<dbReference type="GO" id="GO:0005829">
    <property type="term" value="C:cytosol"/>
    <property type="evidence" value="ECO:0007669"/>
    <property type="project" value="TreeGrafter"/>
</dbReference>
<evidence type="ECO:0000259" key="2">
    <source>
        <dbReference type="Pfam" id="PF08125"/>
    </source>
</evidence>
<name>A0A227J3K0_VIBPH</name>
<feature type="non-terminal residue" evidence="3">
    <location>
        <position position="98"/>
    </location>
</feature>
<dbReference type="Proteomes" id="UP000214596">
    <property type="component" value="Unassembled WGS sequence"/>
</dbReference>
<dbReference type="PANTHER" id="PTHR30524:SF0">
    <property type="entry name" value="ALTRONATE OXIDOREDUCTASE-RELATED"/>
    <property type="match status" value="1"/>
</dbReference>
<feature type="domain" description="Mannitol dehydrogenase C-terminal" evidence="2">
    <location>
        <begin position="1"/>
        <end position="97"/>
    </location>
</feature>
<dbReference type="PANTHER" id="PTHR30524">
    <property type="entry name" value="MANNITOL-1-PHOSPHATE 5-DEHYDROGENASE"/>
    <property type="match status" value="1"/>
</dbReference>
<dbReference type="GO" id="GO:0008926">
    <property type="term" value="F:mannitol-1-phosphate 5-dehydrogenase activity"/>
    <property type="evidence" value="ECO:0007669"/>
    <property type="project" value="TreeGrafter"/>
</dbReference>
<comment type="caution">
    <text evidence="3">The sequence shown here is derived from an EMBL/GenBank/DDBJ whole genome shotgun (WGS) entry which is preliminary data.</text>
</comment>
<proteinExistence type="predicted"/>
<dbReference type="InterPro" id="IPR013328">
    <property type="entry name" value="6PGD_dom2"/>
</dbReference>
<dbReference type="GO" id="GO:0019592">
    <property type="term" value="P:mannitol catabolic process"/>
    <property type="evidence" value="ECO:0007669"/>
    <property type="project" value="TreeGrafter"/>
</dbReference>
<organism evidence="3 4">
    <name type="scientific">Vibrio parahaemolyticus</name>
    <dbReference type="NCBI Taxonomy" id="670"/>
    <lineage>
        <taxon>Bacteria</taxon>
        <taxon>Pseudomonadati</taxon>
        <taxon>Pseudomonadota</taxon>
        <taxon>Gammaproteobacteria</taxon>
        <taxon>Vibrionales</taxon>
        <taxon>Vibrionaceae</taxon>
        <taxon>Vibrio</taxon>
    </lineage>
</organism>
<dbReference type="STRING" id="670.ACZ92_15090"/>